<evidence type="ECO:0000256" key="1">
    <source>
        <dbReference type="SAM" id="MobiDB-lite"/>
    </source>
</evidence>
<keyword evidence="3" id="KW-1185">Reference proteome</keyword>
<feature type="region of interest" description="Disordered" evidence="1">
    <location>
        <begin position="1"/>
        <end position="47"/>
    </location>
</feature>
<gene>
    <name evidence="2" type="ORF">DMAD_07011</name>
</gene>
<sequence length="252" mass="29459">MEFNSKTATAENNRTASFYSMQRTTNEEDQEEAIPATNENAEDQTPKPAESMLQKLFNRKEFKRVFARHVSVLDESDPEDYEMEHYHEAKQRLDQGFFDISYHFTLLMNDEIKASGGARTEQDVVLEILDDLRRLRIEFKIHNPDGTLKSLIELKDIFLRNFQKFVDIYQITADITTVPEVMTDEVMPVDRYPRIRLPRSIRHWFPELYPETMLNGQSLEHLPSLAKGQTLQELLEKWNSARSSKRGDKKGA</sequence>
<dbReference type="EMBL" id="AP029265">
    <property type="protein sequence ID" value="BFF99003.1"/>
    <property type="molecule type" value="Genomic_DNA"/>
</dbReference>
<dbReference type="AlphaFoldDB" id="A0AAU9FU02"/>
<name>A0AAU9FU02_DROMD</name>
<organism evidence="2 3">
    <name type="scientific">Drosophila madeirensis</name>
    <name type="common">Fruit fly</name>
    <dbReference type="NCBI Taxonomy" id="30013"/>
    <lineage>
        <taxon>Eukaryota</taxon>
        <taxon>Metazoa</taxon>
        <taxon>Ecdysozoa</taxon>
        <taxon>Arthropoda</taxon>
        <taxon>Hexapoda</taxon>
        <taxon>Insecta</taxon>
        <taxon>Pterygota</taxon>
        <taxon>Neoptera</taxon>
        <taxon>Endopterygota</taxon>
        <taxon>Diptera</taxon>
        <taxon>Brachycera</taxon>
        <taxon>Muscomorpha</taxon>
        <taxon>Ephydroidea</taxon>
        <taxon>Drosophilidae</taxon>
        <taxon>Drosophila</taxon>
        <taxon>Sophophora</taxon>
    </lineage>
</organism>
<evidence type="ECO:0000313" key="2">
    <source>
        <dbReference type="EMBL" id="BFF99003.1"/>
    </source>
</evidence>
<feature type="compositionally biased region" description="Polar residues" evidence="1">
    <location>
        <begin position="1"/>
        <end position="24"/>
    </location>
</feature>
<accession>A0AAU9FU02</accession>
<proteinExistence type="predicted"/>
<evidence type="ECO:0000313" key="3">
    <source>
        <dbReference type="Proteomes" id="UP001500889"/>
    </source>
</evidence>
<protein>
    <submittedName>
        <fullName evidence="2">Titin-like</fullName>
    </submittedName>
</protein>
<dbReference type="Proteomes" id="UP001500889">
    <property type="component" value="Chromosome J"/>
</dbReference>
<reference evidence="2 3" key="1">
    <citation type="submission" date="2024-02" db="EMBL/GenBank/DDBJ databases">
        <title>A chromosome-level genome assembly of Drosophila madeirensis, a fruit fly species endemic to Madeira island.</title>
        <authorList>
            <person name="Tomihara K."/>
            <person name="Llopart A."/>
            <person name="Yamamoto D."/>
        </authorList>
    </citation>
    <scope>NUCLEOTIDE SEQUENCE [LARGE SCALE GENOMIC DNA]</scope>
    <source>
        <strain evidence="2 3">RF1</strain>
    </source>
</reference>